<dbReference type="AlphaFoldDB" id="A0A654LWZ4"/>
<name>A0A654LWZ4_9ARCH</name>
<accession>A0A654LWZ4</accession>
<dbReference type="EMBL" id="CP012850">
    <property type="protein sequence ID" value="ALI35725.1"/>
    <property type="molecule type" value="Genomic_DNA"/>
</dbReference>
<dbReference type="OrthoDB" id="13163at2157"/>
<gene>
    <name evidence="1" type="ORF">NMY3_01522</name>
</gene>
<evidence type="ECO:0000313" key="2">
    <source>
        <dbReference type="Proteomes" id="UP000058925"/>
    </source>
</evidence>
<evidence type="ECO:0000313" key="1">
    <source>
        <dbReference type="EMBL" id="ALI35725.1"/>
    </source>
</evidence>
<keyword evidence="2" id="KW-1185">Reference proteome</keyword>
<protein>
    <submittedName>
        <fullName evidence="1">Uncharacterized protein</fullName>
    </submittedName>
</protein>
<organism evidence="1 2">
    <name type="scientific">Candidatus Nitrosocosmicus oleophilus</name>
    <dbReference type="NCBI Taxonomy" id="1353260"/>
    <lineage>
        <taxon>Archaea</taxon>
        <taxon>Nitrososphaerota</taxon>
        <taxon>Nitrososphaeria</taxon>
        <taxon>Nitrososphaerales</taxon>
        <taxon>Nitrososphaeraceae</taxon>
        <taxon>Candidatus Nitrosocosmicus</taxon>
    </lineage>
</organism>
<dbReference type="Proteomes" id="UP000058925">
    <property type="component" value="Chromosome"/>
</dbReference>
<reference evidence="2" key="1">
    <citation type="submission" date="2015-10" db="EMBL/GenBank/DDBJ databases">
        <title>Niche specialization of a soil ammonia-oxidizing archaeon, Candidatus Nitrosocosmicus oleophilus.</title>
        <authorList>
            <person name="Jung M.-Y."/>
            <person name="Rhee S.-K."/>
        </authorList>
    </citation>
    <scope>NUCLEOTIDE SEQUENCE [LARGE SCALE GENOMIC DNA]</scope>
    <source>
        <strain evidence="2">MY3</strain>
    </source>
</reference>
<proteinExistence type="predicted"/>
<sequence>MTNILQNYRRVALFSILAIVPLLLISNSVISYGQTNTTNATNQTSTSGGPNSGLIKLIDSGILMIKSGDNEGAKKSLLQAESGLEDKPNVSGAEKHIEASLKALKDNDTNGALTHAEEAKKGLA</sequence>
<dbReference type="RefSeq" id="WP_196818140.1">
    <property type="nucleotide sequence ID" value="NZ_CP012850.1"/>
</dbReference>
<dbReference type="KEGG" id="taa:NMY3_01522"/>
<dbReference type="GeneID" id="60421571"/>